<organism evidence="4 5">
    <name type="scientific">Paramecium sonneborni</name>
    <dbReference type="NCBI Taxonomy" id="65129"/>
    <lineage>
        <taxon>Eukaryota</taxon>
        <taxon>Sar</taxon>
        <taxon>Alveolata</taxon>
        <taxon>Ciliophora</taxon>
        <taxon>Intramacronucleata</taxon>
        <taxon>Oligohymenophorea</taxon>
        <taxon>Peniculida</taxon>
        <taxon>Parameciidae</taxon>
        <taxon>Paramecium</taxon>
    </lineage>
</organism>
<dbReference type="InterPro" id="IPR011936">
    <property type="entry name" value="Myxo_disulph_rpt"/>
</dbReference>
<evidence type="ECO:0000256" key="1">
    <source>
        <dbReference type="ARBA" id="ARBA00022729"/>
    </source>
</evidence>
<dbReference type="Proteomes" id="UP000692954">
    <property type="component" value="Unassembled WGS sequence"/>
</dbReference>
<sequence length="275" mass="31921">MLMIQIVYQMMFQINAFQNYVQDLVEMESFKLMVNNLMMVTIYPVMDVINVNTNVILNVIKDKVVKSVIINLPQLMKQLQVKRKQQDEEANLDIVISRYSDNQIFIDLQCLSQFGNGILNLKYEQCNDGNQFGGDEYSSVCSEEDFYQRQNYENASSICSYILHIDLILINLLNKTNQTQLIQLSFTQNVKLLQGFKFEEIAVFSIIYETIASINVKQISNLSTAYNIPLYEITVEFFEPVENSVLQIESAQSIIKNQFDLDLLRNQSCHFFCII</sequence>
<reference evidence="4" key="1">
    <citation type="submission" date="2021-01" db="EMBL/GenBank/DDBJ databases">
        <authorList>
            <consortium name="Genoscope - CEA"/>
            <person name="William W."/>
        </authorList>
    </citation>
    <scope>NUCLEOTIDE SEQUENCE</scope>
</reference>
<comment type="caution">
    <text evidence="4">The sequence shown here is derived from an EMBL/GenBank/DDBJ whole genome shotgun (WGS) entry which is preliminary data.</text>
</comment>
<proteinExistence type="predicted"/>
<dbReference type="NCBIfam" id="TIGR02232">
    <property type="entry name" value="myxo_disulf_rpt"/>
    <property type="match status" value="1"/>
</dbReference>
<dbReference type="AlphaFoldDB" id="A0A8S1RQY2"/>
<evidence type="ECO:0000313" key="5">
    <source>
        <dbReference type="Proteomes" id="UP000692954"/>
    </source>
</evidence>
<keyword evidence="2" id="KW-0677">Repeat</keyword>
<keyword evidence="1" id="KW-0732">Signal</keyword>
<evidence type="ECO:0000313" key="4">
    <source>
        <dbReference type="EMBL" id="CAD8131251.1"/>
    </source>
</evidence>
<accession>A0A8S1RQY2</accession>
<protein>
    <submittedName>
        <fullName evidence="4">Uncharacterized protein</fullName>
    </submittedName>
</protein>
<name>A0A8S1RQY2_9CILI</name>
<dbReference type="EMBL" id="CAJJDN010000424">
    <property type="protein sequence ID" value="CAD8131251.1"/>
    <property type="molecule type" value="Genomic_DNA"/>
</dbReference>
<keyword evidence="5" id="KW-1185">Reference proteome</keyword>
<evidence type="ECO:0000256" key="2">
    <source>
        <dbReference type="ARBA" id="ARBA00022737"/>
    </source>
</evidence>
<keyword evidence="3" id="KW-1015">Disulfide bond</keyword>
<evidence type="ECO:0000256" key="3">
    <source>
        <dbReference type="ARBA" id="ARBA00023157"/>
    </source>
</evidence>
<gene>
    <name evidence="4" type="ORF">PSON_ATCC_30995.1.T4240002</name>
</gene>